<gene>
    <name evidence="14" type="ORF">A4X06_0g6738</name>
</gene>
<feature type="compositionally biased region" description="Acidic residues" evidence="13">
    <location>
        <begin position="321"/>
        <end position="339"/>
    </location>
</feature>
<reference evidence="14" key="2">
    <citation type="journal article" date="2019" name="IMA Fungus">
        <title>Genome sequencing and comparison of five Tilletia species to identify candidate genes for the detection of regulated species infecting wheat.</title>
        <authorList>
            <person name="Nguyen H.D.T."/>
            <person name="Sultana T."/>
            <person name="Kesanakurti P."/>
            <person name="Hambleton S."/>
        </authorList>
    </citation>
    <scope>NUCLEOTIDE SEQUENCE</scope>
    <source>
        <strain evidence="14">DAOMC 236426</strain>
    </source>
</reference>
<organism evidence="14 15">
    <name type="scientific">Tilletia controversa</name>
    <name type="common">dwarf bunt fungus</name>
    <dbReference type="NCBI Taxonomy" id="13291"/>
    <lineage>
        <taxon>Eukaryota</taxon>
        <taxon>Fungi</taxon>
        <taxon>Dikarya</taxon>
        <taxon>Basidiomycota</taxon>
        <taxon>Ustilaginomycotina</taxon>
        <taxon>Exobasidiomycetes</taxon>
        <taxon>Tilletiales</taxon>
        <taxon>Tilletiaceae</taxon>
        <taxon>Tilletia</taxon>
    </lineage>
</organism>
<comment type="similarity">
    <text evidence="2">Belongs to the NDUFAF7 family.</text>
</comment>
<dbReference type="SUPFAM" id="SSF53335">
    <property type="entry name" value="S-adenosyl-L-methionine-dependent methyltransferases"/>
    <property type="match status" value="1"/>
</dbReference>
<name>A0A8X7MNK6_9BASI</name>
<keyword evidence="15" id="KW-1185">Reference proteome</keyword>
<dbReference type="GO" id="GO:0051536">
    <property type="term" value="F:iron-sulfur cluster binding"/>
    <property type="evidence" value="ECO:0007669"/>
    <property type="project" value="UniProtKB-KW"/>
</dbReference>
<dbReference type="EC" id="2.1.1.320" evidence="3"/>
<accession>A0A8X7MNK6</accession>
<dbReference type="Gene3D" id="3.40.50.12710">
    <property type="match status" value="1"/>
</dbReference>
<evidence type="ECO:0000313" key="14">
    <source>
        <dbReference type="EMBL" id="KAE8242829.1"/>
    </source>
</evidence>
<dbReference type="Pfam" id="PF09243">
    <property type="entry name" value="Rsm22"/>
    <property type="match status" value="2"/>
</dbReference>
<dbReference type="PANTHER" id="PTHR13184:SF5">
    <property type="entry name" value="METHYLTRANSFERASE-LIKE PROTEIN 17, MITOCHONDRIAL"/>
    <property type="match status" value="1"/>
</dbReference>
<evidence type="ECO:0000256" key="7">
    <source>
        <dbReference type="ARBA" id="ARBA00022946"/>
    </source>
</evidence>
<feature type="compositionally biased region" description="Polar residues" evidence="13">
    <location>
        <begin position="964"/>
        <end position="987"/>
    </location>
</feature>
<comment type="caution">
    <text evidence="14">The sequence shown here is derived from an EMBL/GenBank/DDBJ whole genome shotgun (WGS) entry which is preliminary data.</text>
</comment>
<dbReference type="Pfam" id="PF02636">
    <property type="entry name" value="Methyltransf_28"/>
    <property type="match status" value="1"/>
</dbReference>
<evidence type="ECO:0000256" key="2">
    <source>
        <dbReference type="ARBA" id="ARBA00005891"/>
    </source>
</evidence>
<proteinExistence type="inferred from homology"/>
<feature type="region of interest" description="Disordered" evidence="13">
    <location>
        <begin position="372"/>
        <end position="401"/>
    </location>
</feature>
<feature type="region of interest" description="Disordered" evidence="13">
    <location>
        <begin position="1011"/>
        <end position="1034"/>
    </location>
</feature>
<dbReference type="InterPro" id="IPR038375">
    <property type="entry name" value="NDUFAF7_sf"/>
</dbReference>
<dbReference type="InterPro" id="IPR015324">
    <property type="entry name" value="Ribosomal_Rsm22-like"/>
</dbReference>
<keyword evidence="8" id="KW-0408">Iron</keyword>
<dbReference type="InterPro" id="IPR029063">
    <property type="entry name" value="SAM-dependent_MTases_sf"/>
</dbReference>
<reference evidence="14" key="1">
    <citation type="submission" date="2016-04" db="EMBL/GenBank/DDBJ databases">
        <authorList>
            <person name="Nguyen H.D."/>
            <person name="Samba Siva P."/>
            <person name="Cullis J."/>
            <person name="Levesque C.A."/>
            <person name="Hambleton S."/>
        </authorList>
    </citation>
    <scope>NUCLEOTIDE SEQUENCE</scope>
    <source>
        <strain evidence="14">DAOMC 236426</strain>
    </source>
</reference>
<dbReference type="Proteomes" id="UP000077684">
    <property type="component" value="Unassembled WGS sequence"/>
</dbReference>
<evidence type="ECO:0000256" key="9">
    <source>
        <dbReference type="ARBA" id="ARBA00023014"/>
    </source>
</evidence>
<sequence>MSSSAAATAAAAAAAAGSVALPTASARAAALRSAAVASNRVSEQLSAPSPPFHRTAGRRQNDASAYRPDGGEIMRDGPEVDGEEGGEELGGSGGAMARRSRAARFGSKRMGAVQVPKLMRWAVQEMVNVSNKQALRQDFLRVKEDARPEAPAGAVTSHVGKTLPPSRLALTHLAVSSPARYAVLYNVLSEVRKRLRHALPAELEHGDGVEDVLGAAVDAERGARKGAGWSPAKVIEWNCAAAEGLWAAAEAFNEVGSSDEDGSGAEVMASLLRAYEGYDDRIPLLRAGMEITAWAQSQDRKLNSEAAVDNHKRRSERVRGEEEEEEKEDGDEEVDEDESATAAPGADGHAAWWDRASLESVSAAFRSAAAREPILPNPSSPFQLNRASSKDEEEAESAGAGETLALSSFALSELATDRDRLEHVRRMWKTGAEVIVVVDHATKRGFASVASARAFLLELGESTFPGAKKPNGSKELVVDENAERLVIGDHVFIADGAKATEVLEEEDEDAAEARGPAVGAHVIAPCPHDRPCPLLHPFKPLGEHVKKMNTPLSASSSVCSFSQRIQVPTYLRKTKHSKRGAEDIQYCYVVVRRGRRPVMGTSAAEAQEDQLASSMSLSSLSMLDGASDLAYDDDLTPNSAKSLREAASRTKGGILDQLRQGETMNPIRTLEEVDPNSEAGDVEETALGGLGATESQDELMHLLPQVLAAELERGDVALSEEEKMERVAAAMQTVLSANGPTVRSRQAKKAVESVPEPTATTSFIFDDDEPSEAESMAFDPEADEAAMRLESYEWPRLIKPPLKKGGHVTFDACCSSGAIERFTIPKSAGKQAYQDARKSSWGDIFPHPPKNGKTSIRVPAASDQFAEKLRHDEKEDFVPEQFNDMFELFATKAQLKQRALSGIDAELGDVDHAAATGPRKQKRIMRPSQAIGADVVAPTATQDRRAVKAKESKEMRRPKKTKQRQSLADSTIAQAGGSEPSSPFVSGFTPRTFSTYVGLGAMGGRRLLSTSMRSQASKPAKPSSTGKKDPQDRHRSQYNYDVFAPKPAGELTEFPLVTAKTLAKGSSRPKAVRMLARDFIDDSLYNPHYGYFSRQAVLLPDHEKSLVDGSATEGFAFDRFKNERQFMRNVEERYMHFEARFENETDDTKGAGDGGTAAPERQRAKHMGTRKPAMSSAEGLDAAKAIGKVWKEQQEKNNIQERDILAMAARQVWHTPTELFKPHYARAIARYIVAEYKLHHYPYDDLVIYELGAGSGALANDVLGYLAAEEPEVYSRTRYRIVEISARLAEQQRQKLSSHFEAGKVHITNCSFLDWDTPVTEPAFVIALEVLDNLAHDVIRYSTSTLEPYQAVVSIDETNEMHELWQPVADPLIARYLDLLEDVRPGQGPPSASHLRYIPAPLRKLMTEYMPFYPNLTPPHFIPTGQLRFLEVLRDYFPRHRLIASDFDHLPDAVQGIDAPVVQTRYRGTMVPVTTYTVLQGFFDIFFPTDFELMQDVYGLVMEEGAGAQGRRGVGRWTAQASLAAAAASQSQGSRGTEGTTMVHPDKVRGDEQPVLPSSLGSSFFFSAGTHEAFSQRRLRRPRLCTHAEFLERYAEVERTMLRDGTNPMVSWYANASFFLS</sequence>
<evidence type="ECO:0000256" key="12">
    <source>
        <dbReference type="ARBA" id="ARBA00048612"/>
    </source>
</evidence>
<evidence type="ECO:0000256" key="10">
    <source>
        <dbReference type="ARBA" id="ARBA00023128"/>
    </source>
</evidence>
<dbReference type="GO" id="GO:0046872">
    <property type="term" value="F:metal ion binding"/>
    <property type="evidence" value="ECO:0007669"/>
    <property type="project" value="UniProtKB-KW"/>
</dbReference>
<evidence type="ECO:0000256" key="1">
    <source>
        <dbReference type="ARBA" id="ARBA00004173"/>
    </source>
</evidence>
<dbReference type="GO" id="GO:0032259">
    <property type="term" value="P:methylation"/>
    <property type="evidence" value="ECO:0007669"/>
    <property type="project" value="UniProtKB-KW"/>
</dbReference>
<keyword evidence="7" id="KW-0809">Transit peptide</keyword>
<dbReference type="GO" id="GO:0003735">
    <property type="term" value="F:structural constituent of ribosome"/>
    <property type="evidence" value="ECO:0007669"/>
    <property type="project" value="TreeGrafter"/>
</dbReference>
<comment type="catalytic activity">
    <reaction evidence="12">
        <text>L-arginyl-[protein] + 2 S-adenosyl-L-methionine = N(omega),N(omega)'-dimethyl-L-arginyl-[protein] + 2 S-adenosyl-L-homocysteine + 2 H(+)</text>
        <dbReference type="Rhea" id="RHEA:48108"/>
        <dbReference type="Rhea" id="RHEA-COMP:10532"/>
        <dbReference type="Rhea" id="RHEA-COMP:11992"/>
        <dbReference type="ChEBI" id="CHEBI:15378"/>
        <dbReference type="ChEBI" id="CHEBI:29965"/>
        <dbReference type="ChEBI" id="CHEBI:57856"/>
        <dbReference type="ChEBI" id="CHEBI:59789"/>
        <dbReference type="ChEBI" id="CHEBI:88221"/>
        <dbReference type="EC" id="2.1.1.320"/>
    </reaction>
</comment>
<feature type="compositionally biased region" description="Polar residues" evidence="13">
    <location>
        <begin position="1011"/>
        <end position="1025"/>
    </location>
</feature>
<dbReference type="GO" id="GO:0035243">
    <property type="term" value="F:protein-arginine omega-N symmetric methyltransferase activity"/>
    <property type="evidence" value="ECO:0007669"/>
    <property type="project" value="UniProtKB-EC"/>
</dbReference>
<keyword evidence="5" id="KW-0808">Transferase</keyword>
<dbReference type="InterPro" id="IPR052571">
    <property type="entry name" value="Mt_RNA_Methyltransferase"/>
</dbReference>
<evidence type="ECO:0000256" key="3">
    <source>
        <dbReference type="ARBA" id="ARBA00011935"/>
    </source>
</evidence>
<comment type="function">
    <text evidence="11">Mitochondrial ribosome (mitoribosome) assembly factor. Binds at the interface of the head and body domains of the mitochondrial small ribosomal subunit (mt-SSU), occluding the mRNA channel and preventing compaction of the head domain towards the body. Probable inactive methyltransferase: retains the characteristic folding and ability to bind S-adenosyl-L-methionine, but it probably lost its methyltransferase activity.</text>
</comment>
<evidence type="ECO:0000313" key="15">
    <source>
        <dbReference type="Proteomes" id="UP000077684"/>
    </source>
</evidence>
<feature type="region of interest" description="Disordered" evidence="13">
    <location>
        <begin position="938"/>
        <end position="987"/>
    </location>
</feature>
<feature type="region of interest" description="Disordered" evidence="13">
    <location>
        <begin position="297"/>
        <end position="349"/>
    </location>
</feature>
<protein>
    <recommendedName>
        <fullName evidence="3">type II protein arginine methyltransferase</fullName>
        <ecNumber evidence="3">2.1.1.320</ecNumber>
    </recommendedName>
</protein>
<keyword evidence="6" id="KW-0479">Metal-binding</keyword>
<dbReference type="EMBL" id="LWDE02001028">
    <property type="protein sequence ID" value="KAE8242829.1"/>
    <property type="molecule type" value="Genomic_DNA"/>
</dbReference>
<keyword evidence="9" id="KW-0411">Iron-sulfur</keyword>
<evidence type="ECO:0000256" key="5">
    <source>
        <dbReference type="ARBA" id="ARBA00022679"/>
    </source>
</evidence>
<dbReference type="InterPro" id="IPR003788">
    <property type="entry name" value="NDUFAF7"/>
</dbReference>
<comment type="subcellular location">
    <subcellularLocation>
        <location evidence="1">Mitochondrion</location>
    </subcellularLocation>
</comment>
<feature type="compositionally biased region" description="Basic and acidic residues" evidence="13">
    <location>
        <begin position="69"/>
        <end position="78"/>
    </location>
</feature>
<feature type="region of interest" description="Disordered" evidence="13">
    <location>
        <begin position="37"/>
        <end position="103"/>
    </location>
</feature>
<dbReference type="GO" id="GO:0005763">
    <property type="term" value="C:mitochondrial small ribosomal subunit"/>
    <property type="evidence" value="ECO:0007669"/>
    <property type="project" value="TreeGrafter"/>
</dbReference>
<evidence type="ECO:0000256" key="8">
    <source>
        <dbReference type="ARBA" id="ARBA00023004"/>
    </source>
</evidence>
<evidence type="ECO:0000256" key="13">
    <source>
        <dbReference type="SAM" id="MobiDB-lite"/>
    </source>
</evidence>
<evidence type="ECO:0000256" key="11">
    <source>
        <dbReference type="ARBA" id="ARBA00045681"/>
    </source>
</evidence>
<evidence type="ECO:0000256" key="6">
    <source>
        <dbReference type="ARBA" id="ARBA00022723"/>
    </source>
</evidence>
<keyword evidence="4" id="KW-0489">Methyltransferase</keyword>
<feature type="region of interest" description="Disordered" evidence="13">
    <location>
        <begin position="1142"/>
        <end position="1174"/>
    </location>
</feature>
<feature type="compositionally biased region" description="Basic and acidic residues" evidence="13">
    <location>
        <begin position="942"/>
        <end position="955"/>
    </location>
</feature>
<dbReference type="PANTHER" id="PTHR13184">
    <property type="entry name" value="37S RIBOSOMAL PROTEIN S22"/>
    <property type="match status" value="1"/>
</dbReference>
<evidence type="ECO:0000256" key="4">
    <source>
        <dbReference type="ARBA" id="ARBA00022603"/>
    </source>
</evidence>
<feature type="compositionally biased region" description="Low complexity" evidence="13">
    <location>
        <begin position="340"/>
        <end position="349"/>
    </location>
</feature>
<keyword evidence="10" id="KW-0496">Mitochondrion</keyword>
<dbReference type="GO" id="GO:0006412">
    <property type="term" value="P:translation"/>
    <property type="evidence" value="ECO:0007669"/>
    <property type="project" value="InterPro"/>
</dbReference>